<keyword evidence="13" id="KW-1015">Disulfide bond</keyword>
<evidence type="ECO:0000259" key="24">
    <source>
        <dbReference type="PROSITE" id="PS50026"/>
    </source>
</evidence>
<evidence type="ECO:0000259" key="26">
    <source>
        <dbReference type="PROSITE" id="PS50948"/>
    </source>
</evidence>
<keyword evidence="4 18" id="KW-0808">Transferase</keyword>
<dbReference type="EMBL" id="CM001219">
    <property type="protein sequence ID" value="AES68383.2"/>
    <property type="molecule type" value="Genomic_DNA"/>
</dbReference>
<evidence type="ECO:0000313" key="29">
    <source>
        <dbReference type="Proteomes" id="UP000002051"/>
    </source>
</evidence>
<dbReference type="Gene3D" id="3.30.200.20">
    <property type="entry name" value="Phosphorylase Kinase, domain 1"/>
    <property type="match status" value="1"/>
</dbReference>
<reference evidence="27 29" key="2">
    <citation type="journal article" date="2014" name="BMC Genomics">
        <title>An improved genome release (version Mt4.0) for the model legume Medicago truncatula.</title>
        <authorList>
            <person name="Tang H."/>
            <person name="Krishnakumar V."/>
            <person name="Bidwell S."/>
            <person name="Rosen B."/>
            <person name="Chan A."/>
            <person name="Zhou S."/>
            <person name="Gentzbittel L."/>
            <person name="Childs K.L."/>
            <person name="Yandell M."/>
            <person name="Gundlach H."/>
            <person name="Mayer K.F."/>
            <person name="Schwartz D.C."/>
            <person name="Town C.D."/>
        </authorList>
    </citation>
    <scope>GENOME REANNOTATION</scope>
    <source>
        <strain evidence="27">A17</strain>
        <strain evidence="28 29">cv. Jemalong A17</strain>
    </source>
</reference>
<dbReference type="GO" id="GO:0048544">
    <property type="term" value="P:recognition of pollen"/>
    <property type="evidence" value="ECO:0007669"/>
    <property type="project" value="InterPro"/>
</dbReference>
<dbReference type="InterPro" id="IPR036426">
    <property type="entry name" value="Bulb-type_lectin_dom_sf"/>
</dbReference>
<dbReference type="CDD" id="cd00028">
    <property type="entry name" value="B_lectin"/>
    <property type="match status" value="1"/>
</dbReference>
<evidence type="ECO:0000256" key="11">
    <source>
        <dbReference type="ARBA" id="ARBA00022989"/>
    </source>
</evidence>
<dbReference type="PIRSF" id="PIRSF000641">
    <property type="entry name" value="SRK"/>
    <property type="match status" value="1"/>
</dbReference>
<feature type="signal peptide" evidence="22">
    <location>
        <begin position="1"/>
        <end position="25"/>
    </location>
</feature>
<dbReference type="InterPro" id="IPR024171">
    <property type="entry name" value="SRK-like_kinase"/>
</dbReference>
<evidence type="ECO:0000256" key="4">
    <source>
        <dbReference type="ARBA" id="ARBA00022679"/>
    </source>
</evidence>
<keyword evidence="6 22" id="KW-0732">Signal</keyword>
<evidence type="ECO:0000256" key="14">
    <source>
        <dbReference type="ARBA" id="ARBA00023170"/>
    </source>
</evidence>
<keyword evidence="19" id="KW-0245">EGF-like domain</keyword>
<evidence type="ECO:0000256" key="9">
    <source>
        <dbReference type="ARBA" id="ARBA00022777"/>
    </source>
</evidence>
<protein>
    <recommendedName>
        <fullName evidence="18">Receptor-like serine/threonine-protein kinase</fullName>
        <ecNumber evidence="18">2.7.11.1</ecNumber>
    </recommendedName>
</protein>
<proteinExistence type="inferred from homology"/>
<name>G7IVB0_MEDTR</name>
<dbReference type="PROSITE" id="PS00108">
    <property type="entry name" value="PROTEIN_KINASE_ST"/>
    <property type="match status" value="1"/>
</dbReference>
<feature type="compositionally biased region" description="Basic residues" evidence="20">
    <location>
        <begin position="857"/>
        <end position="867"/>
    </location>
</feature>
<dbReference type="SMART" id="SM00473">
    <property type="entry name" value="PAN_AP"/>
    <property type="match status" value="1"/>
</dbReference>
<reference evidence="27 29" key="1">
    <citation type="journal article" date="2011" name="Nature">
        <title>The Medicago genome provides insight into the evolution of rhizobial symbioses.</title>
        <authorList>
            <person name="Young N.D."/>
            <person name="Debelle F."/>
            <person name="Oldroyd G.E."/>
            <person name="Geurts R."/>
            <person name="Cannon S.B."/>
            <person name="Udvardi M.K."/>
            <person name="Benedito V.A."/>
            <person name="Mayer K.F."/>
            <person name="Gouzy J."/>
            <person name="Schoof H."/>
            <person name="Van de Peer Y."/>
            <person name="Proost S."/>
            <person name="Cook D.R."/>
            <person name="Meyers B.C."/>
            <person name="Spannagl M."/>
            <person name="Cheung F."/>
            <person name="De Mita S."/>
            <person name="Krishnakumar V."/>
            <person name="Gundlach H."/>
            <person name="Zhou S."/>
            <person name="Mudge J."/>
            <person name="Bharti A.K."/>
            <person name="Murray J.D."/>
            <person name="Naoumkina M.A."/>
            <person name="Rosen B."/>
            <person name="Silverstein K.A."/>
            <person name="Tang H."/>
            <person name="Rombauts S."/>
            <person name="Zhao P.X."/>
            <person name="Zhou P."/>
            <person name="Barbe V."/>
            <person name="Bardou P."/>
            <person name="Bechner M."/>
            <person name="Bellec A."/>
            <person name="Berger A."/>
            <person name="Berges H."/>
            <person name="Bidwell S."/>
            <person name="Bisseling T."/>
            <person name="Choisne N."/>
            <person name="Couloux A."/>
            <person name="Denny R."/>
            <person name="Deshpande S."/>
            <person name="Dai X."/>
            <person name="Doyle J.J."/>
            <person name="Dudez A.M."/>
            <person name="Farmer A.D."/>
            <person name="Fouteau S."/>
            <person name="Franken C."/>
            <person name="Gibelin C."/>
            <person name="Gish J."/>
            <person name="Goldstein S."/>
            <person name="Gonzalez A.J."/>
            <person name="Green P.J."/>
            <person name="Hallab A."/>
            <person name="Hartog M."/>
            <person name="Hua A."/>
            <person name="Humphray S.J."/>
            <person name="Jeong D.H."/>
            <person name="Jing Y."/>
            <person name="Jocker A."/>
            <person name="Kenton S.M."/>
            <person name="Kim D.J."/>
            <person name="Klee K."/>
            <person name="Lai H."/>
            <person name="Lang C."/>
            <person name="Lin S."/>
            <person name="Macmil S.L."/>
            <person name="Magdelenat G."/>
            <person name="Matthews L."/>
            <person name="McCorrison J."/>
            <person name="Monaghan E.L."/>
            <person name="Mun J.H."/>
            <person name="Najar F.Z."/>
            <person name="Nicholson C."/>
            <person name="Noirot C."/>
            <person name="O'Bleness M."/>
            <person name="Paule C.R."/>
            <person name="Poulain J."/>
            <person name="Prion F."/>
            <person name="Qin B."/>
            <person name="Qu C."/>
            <person name="Retzel E.F."/>
            <person name="Riddle C."/>
            <person name="Sallet E."/>
            <person name="Samain S."/>
            <person name="Samson N."/>
            <person name="Sanders I."/>
            <person name="Saurat O."/>
            <person name="Scarpelli C."/>
            <person name="Schiex T."/>
            <person name="Segurens B."/>
            <person name="Severin A.J."/>
            <person name="Sherrier D.J."/>
            <person name="Shi R."/>
            <person name="Sims S."/>
            <person name="Singer S.R."/>
            <person name="Sinharoy S."/>
            <person name="Sterck L."/>
            <person name="Viollet A."/>
            <person name="Wang B.B."/>
            <person name="Wang K."/>
            <person name="Wang M."/>
            <person name="Wang X."/>
            <person name="Warfsmann J."/>
            <person name="Weissenbach J."/>
            <person name="White D.D."/>
            <person name="White J.D."/>
            <person name="Wiley G.B."/>
            <person name="Wincker P."/>
            <person name="Xing Y."/>
            <person name="Yang L."/>
            <person name="Yao Z."/>
            <person name="Ying F."/>
            <person name="Zhai J."/>
            <person name="Zhou L."/>
            <person name="Zuber A."/>
            <person name="Denarie J."/>
            <person name="Dixon R.A."/>
            <person name="May G.D."/>
            <person name="Schwartz D.C."/>
            <person name="Rogers J."/>
            <person name="Quetier F."/>
            <person name="Town C.D."/>
            <person name="Roe B.A."/>
        </authorList>
    </citation>
    <scope>NUCLEOTIDE SEQUENCE [LARGE SCALE GENOMIC DNA]</scope>
    <source>
        <strain evidence="27">A17</strain>
        <strain evidence="28 29">cv. Jemalong A17</strain>
    </source>
</reference>
<evidence type="ECO:0000256" key="15">
    <source>
        <dbReference type="ARBA" id="ARBA00023180"/>
    </source>
</evidence>
<feature type="domain" description="Apple" evidence="26">
    <location>
        <begin position="354"/>
        <end position="436"/>
    </location>
</feature>
<evidence type="ECO:0000313" key="27">
    <source>
        <dbReference type="EMBL" id="AES68383.2"/>
    </source>
</evidence>
<evidence type="ECO:0000256" key="3">
    <source>
        <dbReference type="ARBA" id="ARBA00022527"/>
    </source>
</evidence>
<dbReference type="FunFam" id="2.90.10.10:FF:000001">
    <property type="entry name" value="G-type lectin S-receptor-like serine/threonine-protein kinase"/>
    <property type="match status" value="1"/>
</dbReference>
<dbReference type="Proteomes" id="UP000002051">
    <property type="component" value="Chromosome 3"/>
</dbReference>
<evidence type="ECO:0000256" key="20">
    <source>
        <dbReference type="SAM" id="MobiDB-lite"/>
    </source>
</evidence>
<dbReference type="AlphaFoldDB" id="G7IVB0"/>
<feature type="transmembrane region" description="Helical" evidence="21">
    <location>
        <begin position="450"/>
        <end position="472"/>
    </location>
</feature>
<keyword evidence="29" id="KW-1185">Reference proteome</keyword>
<dbReference type="PROSITE" id="PS50011">
    <property type="entry name" value="PROTEIN_KINASE_DOM"/>
    <property type="match status" value="1"/>
</dbReference>
<dbReference type="InterPro" id="IPR001480">
    <property type="entry name" value="Bulb-type_lectin_dom"/>
</dbReference>
<keyword evidence="14" id="KW-0675">Receptor</keyword>
<keyword evidence="3 18" id="KW-0723">Serine/threonine-protein kinase</keyword>
<dbReference type="PROSITE" id="PS50948">
    <property type="entry name" value="PAN"/>
    <property type="match status" value="1"/>
</dbReference>
<dbReference type="Gene3D" id="3.50.4.10">
    <property type="entry name" value="Hepatocyte Growth Factor"/>
    <property type="match status" value="1"/>
</dbReference>
<dbReference type="GO" id="GO:0004674">
    <property type="term" value="F:protein serine/threonine kinase activity"/>
    <property type="evidence" value="ECO:0000318"/>
    <property type="project" value="GO_Central"/>
</dbReference>
<evidence type="ECO:0000259" key="23">
    <source>
        <dbReference type="PROSITE" id="PS50011"/>
    </source>
</evidence>
<evidence type="ECO:0000256" key="19">
    <source>
        <dbReference type="PROSITE-ProRule" id="PRU00076"/>
    </source>
</evidence>
<dbReference type="InterPro" id="IPR001245">
    <property type="entry name" value="Ser-Thr/Tyr_kinase_cat_dom"/>
</dbReference>
<evidence type="ECO:0000256" key="18">
    <source>
        <dbReference type="PIRNR" id="PIRNR000641"/>
    </source>
</evidence>
<dbReference type="GO" id="GO:0005886">
    <property type="term" value="C:plasma membrane"/>
    <property type="evidence" value="ECO:0000318"/>
    <property type="project" value="GO_Central"/>
</dbReference>
<keyword evidence="15" id="KW-0325">Glycoprotein</keyword>
<dbReference type="Pfam" id="PF00954">
    <property type="entry name" value="S_locus_glycop"/>
    <property type="match status" value="1"/>
</dbReference>
<feature type="region of interest" description="Disordered" evidence="20">
    <location>
        <begin position="839"/>
        <end position="867"/>
    </location>
</feature>
<keyword evidence="10 18" id="KW-0067">ATP-binding</keyword>
<keyword evidence="5 21" id="KW-0812">Transmembrane</keyword>
<feature type="compositionally biased region" description="Basic and acidic residues" evidence="20">
    <location>
        <begin position="839"/>
        <end position="856"/>
    </location>
</feature>
<feature type="domain" description="Protein kinase" evidence="23">
    <location>
        <begin position="512"/>
        <end position="790"/>
    </location>
</feature>
<evidence type="ECO:0000256" key="17">
    <source>
        <dbReference type="ARBA" id="ARBA00048679"/>
    </source>
</evidence>
<feature type="chain" id="PRO_5014572480" description="Receptor-like serine/threonine-protein kinase" evidence="22">
    <location>
        <begin position="26"/>
        <end position="867"/>
    </location>
</feature>
<dbReference type="InterPro" id="IPR003609">
    <property type="entry name" value="Pan_app"/>
</dbReference>
<evidence type="ECO:0000256" key="16">
    <source>
        <dbReference type="ARBA" id="ARBA00047899"/>
    </source>
</evidence>
<dbReference type="SMART" id="SM00108">
    <property type="entry name" value="B_lectin"/>
    <property type="match status" value="1"/>
</dbReference>
<comment type="catalytic activity">
    <reaction evidence="16 18">
        <text>L-threonyl-[protein] + ATP = O-phospho-L-threonyl-[protein] + ADP + H(+)</text>
        <dbReference type="Rhea" id="RHEA:46608"/>
        <dbReference type="Rhea" id="RHEA-COMP:11060"/>
        <dbReference type="Rhea" id="RHEA-COMP:11605"/>
        <dbReference type="ChEBI" id="CHEBI:15378"/>
        <dbReference type="ChEBI" id="CHEBI:30013"/>
        <dbReference type="ChEBI" id="CHEBI:30616"/>
        <dbReference type="ChEBI" id="CHEBI:61977"/>
        <dbReference type="ChEBI" id="CHEBI:456216"/>
        <dbReference type="EC" id="2.7.11.1"/>
    </reaction>
</comment>
<evidence type="ECO:0000256" key="22">
    <source>
        <dbReference type="SAM" id="SignalP"/>
    </source>
</evidence>
<keyword evidence="7" id="KW-0430">Lectin</keyword>
<evidence type="ECO:0000256" key="10">
    <source>
        <dbReference type="ARBA" id="ARBA00022840"/>
    </source>
</evidence>
<evidence type="ECO:0000313" key="28">
    <source>
        <dbReference type="EnsemblPlants" id="AES68383"/>
    </source>
</evidence>
<dbReference type="Pfam" id="PF08276">
    <property type="entry name" value="PAN_2"/>
    <property type="match status" value="1"/>
</dbReference>
<dbReference type="InterPro" id="IPR008271">
    <property type="entry name" value="Ser/Thr_kinase_AS"/>
</dbReference>
<dbReference type="PANTHER" id="PTHR27002">
    <property type="entry name" value="RECEPTOR-LIKE SERINE/THREONINE-PROTEIN KINASE SD1-8"/>
    <property type="match status" value="1"/>
</dbReference>
<evidence type="ECO:0000256" key="7">
    <source>
        <dbReference type="ARBA" id="ARBA00022734"/>
    </source>
</evidence>
<sequence length="867" mass="97872">MTNILPMILFVILSLLLFFFQLSTSIDTITQFQSLHDGNTLVSNDGTFELGFFTPGSSTNRYVGIWYKNMPNRIVWVANRDDPIKDNTSNSTMLIMSNDGNLEILTNNNQTLVWSTNITTQSLSTTSSHVAQLLDNGNFVIKANNNTDQQSNNFLWQGFDFPCDTLLPDMKLGWDLKTGLNRQLTSWKSWDDPSSGDLTWGIVLSSNPEVVLKKGSVEIHRTGPWNGVGFSGAPVEIVTSIVVITTSVNNSNEVYYIYSLVNKSNVSITYLNQTTSHRERVNWIPEDDTWSVIESLPKDDCDVYNRCGPYGNCVHNESPICQCLDGFEPKSPKNWDASNWTQGCVRKGDEDWRCGVNDSFVRFYGLKLPDTSHTWVDANMTLENCKNKCLEDCSCMAYSNLDVAGDGSGCSIWFGDLIDLKQISSFQQYLYIRMDASTVDVSGGKKNHTLAIAVTIPLIIILLLVIIVFYVYKRKRKQREMNTLTEIKYEDQQDFELPLFNISTMISATNDFSNYNKLGEGGFGPVYKGTLATDGQEIAVKRLSGSSKQGSKEFKNEVILCAKLQHRNLVKVLGCCIQGEERMLIYEYMPNKSLDSFLFDPAQKKLLDWFKRFNIICGVARGLIYLHQDSRLRIIHRDLKPSNILLDNDMNAKISDFGLAKICGDDQVEGNTKRVVGTHGYMAPEYAIDGLFSTKSDVFSFGVLLLEIVSGQKNKGLTFPSNNHNLVGHAWRLWKEGNSEELIDDCLRDSYIPSEALRCIQVGLLCLQLHPNDRPNMTYVLAMLTNESVLAQPKEPGFIMQRVSNEGESTTKSFSINEVTISLIGGECAEKKNKEVGYRERENKESDWVEKKEARERRRKGHVQFNV</sequence>
<accession>G7IVB0</accession>
<dbReference type="EC" id="2.7.11.1" evidence="18"/>
<dbReference type="HOGENOM" id="CLU_000288_116_5_1"/>
<comment type="similarity">
    <text evidence="18">Belongs to the protein kinase superfamily. Ser/Thr protein kinase family.</text>
</comment>
<organism evidence="27 29">
    <name type="scientific">Medicago truncatula</name>
    <name type="common">Barrel medic</name>
    <name type="synonym">Medicago tribuloides</name>
    <dbReference type="NCBI Taxonomy" id="3880"/>
    <lineage>
        <taxon>Eukaryota</taxon>
        <taxon>Viridiplantae</taxon>
        <taxon>Streptophyta</taxon>
        <taxon>Embryophyta</taxon>
        <taxon>Tracheophyta</taxon>
        <taxon>Spermatophyta</taxon>
        <taxon>Magnoliopsida</taxon>
        <taxon>eudicotyledons</taxon>
        <taxon>Gunneridae</taxon>
        <taxon>Pentapetalae</taxon>
        <taxon>rosids</taxon>
        <taxon>fabids</taxon>
        <taxon>Fabales</taxon>
        <taxon>Fabaceae</taxon>
        <taxon>Papilionoideae</taxon>
        <taxon>50 kb inversion clade</taxon>
        <taxon>NPAAA clade</taxon>
        <taxon>Hologalegina</taxon>
        <taxon>IRL clade</taxon>
        <taxon>Trifolieae</taxon>
        <taxon>Medicago</taxon>
    </lineage>
</organism>
<dbReference type="InterPro" id="IPR021820">
    <property type="entry name" value="S-locus_recpt_kinase_C"/>
</dbReference>
<evidence type="ECO:0000256" key="21">
    <source>
        <dbReference type="SAM" id="Phobius"/>
    </source>
</evidence>
<keyword evidence="9 18" id="KW-0418">Kinase</keyword>
<dbReference type="Pfam" id="PF07714">
    <property type="entry name" value="PK_Tyr_Ser-Thr"/>
    <property type="match status" value="1"/>
</dbReference>
<evidence type="ECO:0000259" key="25">
    <source>
        <dbReference type="PROSITE" id="PS50927"/>
    </source>
</evidence>
<dbReference type="InterPro" id="IPR000858">
    <property type="entry name" value="S_locus_glycoprot_dom"/>
</dbReference>
<dbReference type="FunFam" id="3.30.200.20:FF:000330">
    <property type="entry name" value="G-type lectin S-receptor-like serine/threonine-protein kinase At4g03230"/>
    <property type="match status" value="1"/>
</dbReference>
<dbReference type="Gene3D" id="2.90.10.10">
    <property type="entry name" value="Bulb-type lectin domain"/>
    <property type="match status" value="1"/>
</dbReference>
<evidence type="ECO:0000256" key="1">
    <source>
        <dbReference type="ARBA" id="ARBA00004251"/>
    </source>
</evidence>
<dbReference type="GO" id="GO:0006955">
    <property type="term" value="P:immune response"/>
    <property type="evidence" value="ECO:0000318"/>
    <property type="project" value="GO_Central"/>
</dbReference>
<comment type="subcellular location">
    <subcellularLocation>
        <location evidence="1">Cell membrane</location>
        <topology evidence="1">Single-pass type I membrane protein</topology>
    </subcellularLocation>
</comment>
<dbReference type="PROSITE" id="PS50927">
    <property type="entry name" value="BULB_LECTIN"/>
    <property type="match status" value="1"/>
</dbReference>
<comment type="catalytic activity">
    <reaction evidence="17 18">
        <text>L-seryl-[protein] + ATP = O-phospho-L-seryl-[protein] + ADP + H(+)</text>
        <dbReference type="Rhea" id="RHEA:17989"/>
        <dbReference type="Rhea" id="RHEA-COMP:9863"/>
        <dbReference type="Rhea" id="RHEA-COMP:11604"/>
        <dbReference type="ChEBI" id="CHEBI:15378"/>
        <dbReference type="ChEBI" id="CHEBI:29999"/>
        <dbReference type="ChEBI" id="CHEBI:30616"/>
        <dbReference type="ChEBI" id="CHEBI:83421"/>
        <dbReference type="ChEBI" id="CHEBI:456216"/>
        <dbReference type="EC" id="2.7.11.1"/>
    </reaction>
</comment>
<dbReference type="GO" id="GO:0007165">
    <property type="term" value="P:signal transduction"/>
    <property type="evidence" value="ECO:0000318"/>
    <property type="project" value="GO_Central"/>
</dbReference>
<keyword evidence="8 18" id="KW-0547">Nucleotide-binding</keyword>
<comment type="caution">
    <text evidence="19">Lacks conserved residue(s) required for the propagation of feature annotation.</text>
</comment>
<dbReference type="InterPro" id="IPR000742">
    <property type="entry name" value="EGF"/>
</dbReference>
<feature type="domain" description="Bulb-type lectin" evidence="25">
    <location>
        <begin position="26"/>
        <end position="154"/>
    </location>
</feature>
<dbReference type="Pfam" id="PF01453">
    <property type="entry name" value="B_lectin"/>
    <property type="match status" value="1"/>
</dbReference>
<dbReference type="Gene3D" id="1.10.510.10">
    <property type="entry name" value="Transferase(Phosphotransferase) domain 1"/>
    <property type="match status" value="1"/>
</dbReference>
<dbReference type="PaxDb" id="3880-AES68383"/>
<dbReference type="CDD" id="cd01098">
    <property type="entry name" value="PAN_AP_plant"/>
    <property type="match status" value="1"/>
</dbReference>
<evidence type="ECO:0000256" key="12">
    <source>
        <dbReference type="ARBA" id="ARBA00023136"/>
    </source>
</evidence>
<accession>A0A0C3VAI9</accession>
<dbReference type="GO" id="GO:0030246">
    <property type="term" value="F:carbohydrate binding"/>
    <property type="evidence" value="ECO:0007669"/>
    <property type="project" value="UniProtKB-KW"/>
</dbReference>
<gene>
    <name evidence="27" type="ordered locus">MTR_3g007630</name>
</gene>
<keyword evidence="12 21" id="KW-0472">Membrane</keyword>
<evidence type="ECO:0000256" key="5">
    <source>
        <dbReference type="ARBA" id="ARBA00022692"/>
    </source>
</evidence>
<dbReference type="PANTHER" id="PTHR27002:SF853">
    <property type="entry name" value="CYSTEINE-RICH RLK (RECEPTOR-LIKE KINASE) PROTEIN"/>
    <property type="match status" value="1"/>
</dbReference>
<keyword evidence="11 21" id="KW-1133">Transmembrane helix</keyword>
<dbReference type="SUPFAM" id="SSF56112">
    <property type="entry name" value="Protein kinase-like (PK-like)"/>
    <property type="match status" value="1"/>
</dbReference>
<feature type="domain" description="EGF-like" evidence="24">
    <location>
        <begin position="297"/>
        <end position="333"/>
    </location>
</feature>
<dbReference type="CDD" id="cd14066">
    <property type="entry name" value="STKc_IRAK"/>
    <property type="match status" value="1"/>
</dbReference>
<dbReference type="FunFam" id="1.10.510.10:FF:000060">
    <property type="entry name" value="G-type lectin S-receptor-like serine/threonine-protein kinase"/>
    <property type="match status" value="1"/>
</dbReference>
<dbReference type="SMART" id="SM00220">
    <property type="entry name" value="S_TKc"/>
    <property type="match status" value="1"/>
</dbReference>
<evidence type="ECO:0000256" key="6">
    <source>
        <dbReference type="ARBA" id="ARBA00022729"/>
    </source>
</evidence>
<reference evidence="28" key="3">
    <citation type="submission" date="2015-04" db="UniProtKB">
        <authorList>
            <consortium name="EnsemblPlants"/>
        </authorList>
    </citation>
    <scope>IDENTIFICATION</scope>
    <source>
        <strain evidence="28">cv. Jemalong A17</strain>
    </source>
</reference>
<dbReference type="InterPro" id="IPR000719">
    <property type="entry name" value="Prot_kinase_dom"/>
</dbReference>
<dbReference type="Pfam" id="PF11883">
    <property type="entry name" value="DUF3403"/>
    <property type="match status" value="1"/>
</dbReference>
<evidence type="ECO:0000256" key="13">
    <source>
        <dbReference type="ARBA" id="ARBA00023157"/>
    </source>
</evidence>
<dbReference type="EnsemblPlants" id="AES68383">
    <property type="protein sequence ID" value="AES68383"/>
    <property type="gene ID" value="MTR_3g007630"/>
</dbReference>
<dbReference type="GO" id="GO:0005524">
    <property type="term" value="F:ATP binding"/>
    <property type="evidence" value="ECO:0007669"/>
    <property type="project" value="UniProtKB-KW"/>
</dbReference>
<evidence type="ECO:0000256" key="2">
    <source>
        <dbReference type="ARBA" id="ARBA00022475"/>
    </source>
</evidence>
<dbReference type="PROSITE" id="PS50026">
    <property type="entry name" value="EGF_3"/>
    <property type="match status" value="1"/>
</dbReference>
<dbReference type="InterPro" id="IPR011009">
    <property type="entry name" value="Kinase-like_dom_sf"/>
</dbReference>
<evidence type="ECO:0000256" key="8">
    <source>
        <dbReference type="ARBA" id="ARBA00022741"/>
    </source>
</evidence>
<dbReference type="SUPFAM" id="SSF51110">
    <property type="entry name" value="alpha-D-mannose-specific plant lectins"/>
    <property type="match status" value="1"/>
</dbReference>
<keyword evidence="2" id="KW-1003">Cell membrane</keyword>